<dbReference type="GO" id="GO:0016705">
    <property type="term" value="F:oxidoreductase activity, acting on paired donors, with incorporation or reduction of molecular oxygen"/>
    <property type="evidence" value="ECO:0007669"/>
    <property type="project" value="InterPro"/>
</dbReference>
<protein>
    <submittedName>
        <fullName evidence="13">Uncharacterized protein</fullName>
    </submittedName>
</protein>
<organism evidence="13 14">
    <name type="scientific">Trametes cubensis</name>
    <dbReference type="NCBI Taxonomy" id="1111947"/>
    <lineage>
        <taxon>Eukaryota</taxon>
        <taxon>Fungi</taxon>
        <taxon>Dikarya</taxon>
        <taxon>Basidiomycota</taxon>
        <taxon>Agaricomycotina</taxon>
        <taxon>Agaricomycetes</taxon>
        <taxon>Polyporales</taxon>
        <taxon>Polyporaceae</taxon>
        <taxon>Trametes</taxon>
    </lineage>
</organism>
<keyword evidence="7" id="KW-1133">Transmembrane helix</keyword>
<evidence type="ECO:0000256" key="2">
    <source>
        <dbReference type="ARBA" id="ARBA00004167"/>
    </source>
</evidence>
<keyword evidence="11" id="KW-0472">Membrane</keyword>
<dbReference type="InterPro" id="IPR050364">
    <property type="entry name" value="Cytochrome_P450_fung"/>
</dbReference>
<dbReference type="EMBL" id="JAPEVG010000767">
    <property type="protein sequence ID" value="KAJ8455483.1"/>
    <property type="molecule type" value="Genomic_DNA"/>
</dbReference>
<keyword evidence="14" id="KW-1185">Reference proteome</keyword>
<gene>
    <name evidence="13" type="ORF">ONZ51_g12441</name>
</gene>
<evidence type="ECO:0000256" key="12">
    <source>
        <dbReference type="SAM" id="MobiDB-lite"/>
    </source>
</evidence>
<evidence type="ECO:0000313" key="13">
    <source>
        <dbReference type="EMBL" id="KAJ8455483.1"/>
    </source>
</evidence>
<proteinExistence type="inferred from homology"/>
<keyword evidence="5" id="KW-0812">Transmembrane</keyword>
<evidence type="ECO:0000256" key="7">
    <source>
        <dbReference type="ARBA" id="ARBA00022989"/>
    </source>
</evidence>
<evidence type="ECO:0000313" key="14">
    <source>
        <dbReference type="Proteomes" id="UP001215151"/>
    </source>
</evidence>
<feature type="compositionally biased region" description="Polar residues" evidence="12">
    <location>
        <begin position="1"/>
        <end position="14"/>
    </location>
</feature>
<dbReference type="GO" id="GO:0005506">
    <property type="term" value="F:iron ion binding"/>
    <property type="evidence" value="ECO:0007669"/>
    <property type="project" value="InterPro"/>
</dbReference>
<comment type="caution">
    <text evidence="13">The sequence shown here is derived from an EMBL/GenBank/DDBJ whole genome shotgun (WGS) entry which is preliminary data.</text>
</comment>
<evidence type="ECO:0000256" key="10">
    <source>
        <dbReference type="ARBA" id="ARBA00023033"/>
    </source>
</evidence>
<keyword evidence="9" id="KW-0408">Iron</keyword>
<sequence>MTFDSNTRGSSSPADSARGCRGAQPSHQNVLAERLLRKPRQSEAASIQSIKLLSNMDSSGIEVFRHIFVMIYLACAVSRAGARMAAGNVSIRNGESSVAELLRTRARLCMMLCRGTADPSIFSKLLDGIMTGCNSDASEEVIKTVAAGMVVAGADTNTPCFRQRHSLASGSPEACTGGTRHCRGPERLPQFSDRPSLPFVNAIITKVLRWHSVGPLGIPRSPTNEDEYRGWRIPKAATALVKICNAFAGAYCTIPRYIPIQTCSFPQRFLKDGKIDPEVFDPVNIAFSSG</sequence>
<dbReference type="GO" id="GO:0020037">
    <property type="term" value="F:heme binding"/>
    <property type="evidence" value="ECO:0007669"/>
    <property type="project" value="InterPro"/>
</dbReference>
<reference evidence="13" key="1">
    <citation type="submission" date="2022-11" db="EMBL/GenBank/DDBJ databases">
        <title>Genome Sequence of Cubamyces cubensis.</title>
        <authorList>
            <person name="Buettner E."/>
        </authorList>
    </citation>
    <scope>NUCLEOTIDE SEQUENCE</scope>
    <source>
        <strain evidence="13">MPL-01</strain>
    </source>
</reference>
<dbReference type="SUPFAM" id="SSF48264">
    <property type="entry name" value="Cytochrome P450"/>
    <property type="match status" value="1"/>
</dbReference>
<comment type="subcellular location">
    <subcellularLocation>
        <location evidence="2">Membrane</location>
        <topology evidence="2">Single-pass membrane protein</topology>
    </subcellularLocation>
</comment>
<dbReference type="InterPro" id="IPR001128">
    <property type="entry name" value="Cyt_P450"/>
</dbReference>
<accession>A0AAD7TH70</accession>
<dbReference type="Gene3D" id="1.10.630.10">
    <property type="entry name" value="Cytochrome P450"/>
    <property type="match status" value="1"/>
</dbReference>
<name>A0AAD7TH70_9APHY</name>
<comment type="similarity">
    <text evidence="3">Belongs to the cytochrome P450 family.</text>
</comment>
<comment type="cofactor">
    <cofactor evidence="1">
        <name>heme</name>
        <dbReference type="ChEBI" id="CHEBI:30413"/>
    </cofactor>
</comment>
<evidence type="ECO:0000256" key="5">
    <source>
        <dbReference type="ARBA" id="ARBA00022692"/>
    </source>
</evidence>
<dbReference type="PANTHER" id="PTHR46300:SF7">
    <property type="entry name" value="P450, PUTATIVE (EUROFUNG)-RELATED"/>
    <property type="match status" value="1"/>
</dbReference>
<keyword evidence="6" id="KW-0479">Metal-binding</keyword>
<dbReference type="GO" id="GO:0004497">
    <property type="term" value="F:monooxygenase activity"/>
    <property type="evidence" value="ECO:0007669"/>
    <property type="project" value="UniProtKB-KW"/>
</dbReference>
<dbReference type="AlphaFoldDB" id="A0AAD7TH70"/>
<evidence type="ECO:0000256" key="4">
    <source>
        <dbReference type="ARBA" id="ARBA00022617"/>
    </source>
</evidence>
<feature type="region of interest" description="Disordered" evidence="12">
    <location>
        <begin position="1"/>
        <end position="26"/>
    </location>
</feature>
<evidence type="ECO:0000256" key="8">
    <source>
        <dbReference type="ARBA" id="ARBA00023002"/>
    </source>
</evidence>
<evidence type="ECO:0000256" key="1">
    <source>
        <dbReference type="ARBA" id="ARBA00001971"/>
    </source>
</evidence>
<dbReference type="GO" id="GO:0016020">
    <property type="term" value="C:membrane"/>
    <property type="evidence" value="ECO:0007669"/>
    <property type="project" value="UniProtKB-SubCell"/>
</dbReference>
<evidence type="ECO:0000256" key="11">
    <source>
        <dbReference type="ARBA" id="ARBA00023136"/>
    </source>
</evidence>
<dbReference type="PANTHER" id="PTHR46300">
    <property type="entry name" value="P450, PUTATIVE (EUROFUNG)-RELATED-RELATED"/>
    <property type="match status" value="1"/>
</dbReference>
<keyword evidence="4" id="KW-0349">Heme</keyword>
<evidence type="ECO:0000256" key="9">
    <source>
        <dbReference type="ARBA" id="ARBA00023004"/>
    </source>
</evidence>
<evidence type="ECO:0000256" key="6">
    <source>
        <dbReference type="ARBA" id="ARBA00022723"/>
    </source>
</evidence>
<dbReference type="InterPro" id="IPR036396">
    <property type="entry name" value="Cyt_P450_sf"/>
</dbReference>
<keyword evidence="8" id="KW-0560">Oxidoreductase</keyword>
<dbReference type="Pfam" id="PF00067">
    <property type="entry name" value="p450"/>
    <property type="match status" value="1"/>
</dbReference>
<keyword evidence="10" id="KW-0503">Monooxygenase</keyword>
<evidence type="ECO:0000256" key="3">
    <source>
        <dbReference type="ARBA" id="ARBA00010617"/>
    </source>
</evidence>
<dbReference type="Proteomes" id="UP001215151">
    <property type="component" value="Unassembled WGS sequence"/>
</dbReference>